<proteinExistence type="predicted"/>
<comment type="caution">
    <text evidence="2">The sequence shown here is derived from an EMBL/GenBank/DDBJ whole genome shotgun (WGS) entry which is preliminary data.</text>
</comment>
<feature type="region of interest" description="Disordered" evidence="1">
    <location>
        <begin position="39"/>
        <end position="60"/>
    </location>
</feature>
<dbReference type="AlphaFoldDB" id="A0AAE1W9N7"/>
<evidence type="ECO:0000256" key="1">
    <source>
        <dbReference type="SAM" id="MobiDB-lite"/>
    </source>
</evidence>
<evidence type="ECO:0000313" key="2">
    <source>
        <dbReference type="EMBL" id="KAK4389318.1"/>
    </source>
</evidence>
<accession>A0AAE1W9N7</accession>
<reference evidence="2" key="2">
    <citation type="journal article" date="2024" name="Plant">
        <title>Genomic evolution and insights into agronomic trait innovations of Sesamum species.</title>
        <authorList>
            <person name="Miao H."/>
            <person name="Wang L."/>
            <person name="Qu L."/>
            <person name="Liu H."/>
            <person name="Sun Y."/>
            <person name="Le M."/>
            <person name="Wang Q."/>
            <person name="Wei S."/>
            <person name="Zheng Y."/>
            <person name="Lin W."/>
            <person name="Duan Y."/>
            <person name="Cao H."/>
            <person name="Xiong S."/>
            <person name="Wang X."/>
            <person name="Wei L."/>
            <person name="Li C."/>
            <person name="Ma Q."/>
            <person name="Ju M."/>
            <person name="Zhao R."/>
            <person name="Li G."/>
            <person name="Mu C."/>
            <person name="Tian Q."/>
            <person name="Mei H."/>
            <person name="Zhang T."/>
            <person name="Gao T."/>
            <person name="Zhang H."/>
        </authorList>
    </citation>
    <scope>NUCLEOTIDE SEQUENCE</scope>
    <source>
        <tissue evidence="2">Leaf</tissue>
    </source>
</reference>
<evidence type="ECO:0000313" key="3">
    <source>
        <dbReference type="Proteomes" id="UP001289374"/>
    </source>
</evidence>
<protein>
    <submittedName>
        <fullName evidence="2">Thaumatin-like protein</fullName>
    </submittedName>
</protein>
<dbReference type="Proteomes" id="UP001289374">
    <property type="component" value="Unassembled WGS sequence"/>
</dbReference>
<sequence>MPQIRRFETTALHCMGSSVTGRRRPSTLAKLGLSTLQPGTKGARVWPGPAAHSTSRSRQMSEPVTAHALLTMPSLWAPLNTLAEYGLNQIQQPGFLRYLPCRPGSNVPMELPAQLTGDCTRRHQVHGSIKGQCPAKLRAPGGCNNPCTGLRLINTAVTRELWADTGVDVLQNKRCPDANIVTLRMIRPA</sequence>
<keyword evidence="3" id="KW-1185">Reference proteome</keyword>
<dbReference type="InterPro" id="IPR037176">
    <property type="entry name" value="Osmotin/thaumatin-like_sf"/>
</dbReference>
<dbReference type="Gene3D" id="2.60.110.10">
    <property type="entry name" value="Thaumatin"/>
    <property type="match status" value="1"/>
</dbReference>
<name>A0AAE1W9N7_9LAMI</name>
<organism evidence="2 3">
    <name type="scientific">Sesamum angolense</name>
    <dbReference type="NCBI Taxonomy" id="2727404"/>
    <lineage>
        <taxon>Eukaryota</taxon>
        <taxon>Viridiplantae</taxon>
        <taxon>Streptophyta</taxon>
        <taxon>Embryophyta</taxon>
        <taxon>Tracheophyta</taxon>
        <taxon>Spermatophyta</taxon>
        <taxon>Magnoliopsida</taxon>
        <taxon>eudicotyledons</taxon>
        <taxon>Gunneridae</taxon>
        <taxon>Pentapetalae</taxon>
        <taxon>asterids</taxon>
        <taxon>lamiids</taxon>
        <taxon>Lamiales</taxon>
        <taxon>Pedaliaceae</taxon>
        <taxon>Sesamum</taxon>
    </lineage>
</organism>
<dbReference type="SUPFAM" id="SSF49870">
    <property type="entry name" value="Osmotin, thaumatin-like protein"/>
    <property type="match status" value="1"/>
</dbReference>
<reference evidence="2" key="1">
    <citation type="submission" date="2020-06" db="EMBL/GenBank/DDBJ databases">
        <authorList>
            <person name="Li T."/>
            <person name="Hu X."/>
            <person name="Zhang T."/>
            <person name="Song X."/>
            <person name="Zhang H."/>
            <person name="Dai N."/>
            <person name="Sheng W."/>
            <person name="Hou X."/>
            <person name="Wei L."/>
        </authorList>
    </citation>
    <scope>NUCLEOTIDE SEQUENCE</scope>
    <source>
        <strain evidence="2">K16</strain>
        <tissue evidence="2">Leaf</tissue>
    </source>
</reference>
<gene>
    <name evidence="2" type="ORF">Sango_2268800</name>
</gene>
<dbReference type="EMBL" id="JACGWL010000013">
    <property type="protein sequence ID" value="KAK4389318.1"/>
    <property type="molecule type" value="Genomic_DNA"/>
</dbReference>